<evidence type="ECO:0000313" key="2">
    <source>
        <dbReference type="Proteomes" id="UP001553161"/>
    </source>
</evidence>
<evidence type="ECO:0000313" key="1">
    <source>
        <dbReference type="EMBL" id="MEV8468755.1"/>
    </source>
</evidence>
<dbReference type="Proteomes" id="UP001553161">
    <property type="component" value="Unassembled WGS sequence"/>
</dbReference>
<accession>A0ABV3LB17</accession>
<sequence length="97" mass="10796">MADIFDSDRVFFPEDPELRVLGSTEKLAQWRHRNRGPAFIRIGRRIAYHGTDGRAEKAPGQGPTPVAETATIAARQFKARGFLVTSPSLIRSPHAVR</sequence>
<gene>
    <name evidence="1" type="ORF">AB0T83_18500</name>
</gene>
<reference evidence="1 2" key="1">
    <citation type="submission" date="2024-07" db="EMBL/GenBank/DDBJ databases">
        <authorList>
            <person name="Kang M."/>
        </authorList>
    </citation>
    <scope>NUCLEOTIDE SEQUENCE [LARGE SCALE GENOMIC DNA]</scope>
    <source>
        <strain evidence="1 2">DFM31</strain>
    </source>
</reference>
<dbReference type="EMBL" id="JBFBVU010000039">
    <property type="protein sequence ID" value="MEV8468755.1"/>
    <property type="molecule type" value="Genomic_DNA"/>
</dbReference>
<comment type="caution">
    <text evidence="1">The sequence shown here is derived from an EMBL/GenBank/DDBJ whole genome shotgun (WGS) entry which is preliminary data.</text>
</comment>
<proteinExistence type="predicted"/>
<name>A0ABV3LB17_9RHOB</name>
<protein>
    <submittedName>
        <fullName evidence="1">Uncharacterized protein</fullName>
    </submittedName>
</protein>
<keyword evidence="2" id="KW-1185">Reference proteome</keyword>
<organism evidence="1 2">
    <name type="scientific">Meridianimarinicoccus marinus</name>
    <dbReference type="NCBI Taxonomy" id="3231483"/>
    <lineage>
        <taxon>Bacteria</taxon>
        <taxon>Pseudomonadati</taxon>
        <taxon>Pseudomonadota</taxon>
        <taxon>Alphaproteobacteria</taxon>
        <taxon>Rhodobacterales</taxon>
        <taxon>Paracoccaceae</taxon>
        <taxon>Meridianimarinicoccus</taxon>
    </lineage>
</organism>
<dbReference type="RefSeq" id="WP_366194714.1">
    <property type="nucleotide sequence ID" value="NZ_JBFBVU010000039.1"/>
</dbReference>